<organism evidence="1 2">
    <name type="scientific">Cetraspora pellucida</name>
    <dbReference type="NCBI Taxonomy" id="1433469"/>
    <lineage>
        <taxon>Eukaryota</taxon>
        <taxon>Fungi</taxon>
        <taxon>Fungi incertae sedis</taxon>
        <taxon>Mucoromycota</taxon>
        <taxon>Glomeromycotina</taxon>
        <taxon>Glomeromycetes</taxon>
        <taxon>Diversisporales</taxon>
        <taxon>Gigasporaceae</taxon>
        <taxon>Cetraspora</taxon>
    </lineage>
</organism>
<proteinExistence type="predicted"/>
<comment type="caution">
    <text evidence="1">The sequence shown here is derived from an EMBL/GenBank/DDBJ whole genome shotgun (WGS) entry which is preliminary data.</text>
</comment>
<accession>A0ACA9LLY3</accession>
<gene>
    <name evidence="1" type="ORF">SPELUC_LOCUS4699</name>
</gene>
<protein>
    <submittedName>
        <fullName evidence="1">11446_t:CDS:1</fullName>
    </submittedName>
</protein>
<dbReference type="Proteomes" id="UP000789366">
    <property type="component" value="Unassembled WGS sequence"/>
</dbReference>
<evidence type="ECO:0000313" key="1">
    <source>
        <dbReference type="EMBL" id="CAG8538655.1"/>
    </source>
</evidence>
<name>A0ACA9LLY3_9GLOM</name>
<reference evidence="1" key="1">
    <citation type="submission" date="2021-06" db="EMBL/GenBank/DDBJ databases">
        <authorList>
            <person name="Kallberg Y."/>
            <person name="Tangrot J."/>
            <person name="Rosling A."/>
        </authorList>
    </citation>
    <scope>NUCLEOTIDE SEQUENCE</scope>
    <source>
        <strain evidence="1">28 12/20/2015</strain>
    </source>
</reference>
<evidence type="ECO:0000313" key="2">
    <source>
        <dbReference type="Proteomes" id="UP000789366"/>
    </source>
</evidence>
<keyword evidence="2" id="KW-1185">Reference proteome</keyword>
<sequence length="205" mass="23309">MPRFIKLPLPNRNNQANDGRQAQAQDPDILELILQEIAAGFKEVTVEVTAATRPPVSFDHAADANNWSPERKIKIASGYLCGIATSWHDGVKNNLVYWDRETRSDESFVQLFVQYFATSEKRYKWQVDLNELKQQPSERVDLNQLPKLYIVQMFLGGLKAKTTAWLSIADLDSLEDAIQGAHKIEAGEYYNKKGERDKAHDSEVT</sequence>
<dbReference type="EMBL" id="CAJVPW010004320">
    <property type="protein sequence ID" value="CAG8538655.1"/>
    <property type="molecule type" value="Genomic_DNA"/>
</dbReference>